<dbReference type="Proteomes" id="UP000254424">
    <property type="component" value="Unassembled WGS sequence"/>
</dbReference>
<keyword evidence="5" id="KW-1133">Transmembrane helix</keyword>
<keyword evidence="5" id="KW-0812">Transmembrane</keyword>
<dbReference type="PANTHER" id="PTHR43434">
    <property type="entry name" value="PHOSPHOGLYCOLATE PHOSPHATASE"/>
    <property type="match status" value="1"/>
</dbReference>
<organism evidence="10 11">
    <name type="scientific">Bacteroides eggerthii</name>
    <dbReference type="NCBI Taxonomy" id="28111"/>
    <lineage>
        <taxon>Bacteria</taxon>
        <taxon>Pseudomonadati</taxon>
        <taxon>Bacteroidota</taxon>
        <taxon>Bacteroidia</taxon>
        <taxon>Bacteroidales</taxon>
        <taxon>Bacteroidaceae</taxon>
        <taxon>Bacteroides</taxon>
    </lineage>
</organism>
<dbReference type="KEGG" id="beg:INE88_02899"/>
<dbReference type="EMBL" id="RCXL01000016">
    <property type="protein sequence ID" value="RYT72833.1"/>
    <property type="molecule type" value="Genomic_DNA"/>
</dbReference>
<keyword evidence="5" id="KW-0472">Membrane</keyword>
<dbReference type="EMBL" id="CP072227">
    <property type="protein sequence ID" value="QUT46073.1"/>
    <property type="molecule type" value="Genomic_DNA"/>
</dbReference>
<dbReference type="AlphaFoldDB" id="A0A380YIT1"/>
<comment type="pathway">
    <text evidence="2">Organic acid metabolism; glycolate biosynthesis; glycolate from 2-phosphoglycolate: step 1/1.</text>
</comment>
<evidence type="ECO:0000313" key="10">
    <source>
        <dbReference type="EMBL" id="SUV28487.1"/>
    </source>
</evidence>
<reference evidence="10 11" key="1">
    <citation type="submission" date="2018-06" db="EMBL/GenBank/DDBJ databases">
        <authorList>
            <consortium name="Pathogen Informatics"/>
            <person name="Doyle S."/>
        </authorList>
    </citation>
    <scope>NUCLEOTIDE SEQUENCE [LARGE SCALE GENOMIC DNA]</scope>
    <source>
        <strain evidence="10 11">NCTC11155</strain>
    </source>
</reference>
<reference evidence="7" key="5">
    <citation type="journal article" date="2021" name="PLoS Genet.">
        <title>Mobile Type VI secretion system loci of the gut Bacteroidales display extensive intra-ecosystem transfer, multi-species spread and geographical clustering.</title>
        <authorList>
            <person name="Garcia-Bayona L."/>
            <person name="Coyne M.J."/>
            <person name="Comstock L.E."/>
        </authorList>
    </citation>
    <scope>NUCLEOTIDE SEQUENCE</scope>
    <source>
        <strain evidence="7">CL11T00C20</strain>
    </source>
</reference>
<keyword evidence="14" id="KW-1185">Reference proteome</keyword>
<dbReference type="PANTHER" id="PTHR43434:SF1">
    <property type="entry name" value="PHOSPHOGLYCOLATE PHOSPHATASE"/>
    <property type="match status" value="1"/>
</dbReference>
<accession>A0A380YIT1</accession>
<reference evidence="6 14" key="3">
    <citation type="journal article" date="2019" name="Nat. Med.">
        <title>A library of human gut bacterial isolates paired with longitudinal multiomics data enables mechanistic microbiome research.</title>
        <authorList>
            <person name="Poyet M."/>
            <person name="Groussin M."/>
            <person name="Gibbons S.M."/>
            <person name="Avila-Pacheco J."/>
            <person name="Jiang X."/>
            <person name="Kearney S.M."/>
            <person name="Perrotta A.R."/>
            <person name="Berdy B."/>
            <person name="Zhao S."/>
            <person name="Lieberman T.D."/>
            <person name="Swanson P.K."/>
            <person name="Smith M."/>
            <person name="Roesemann S."/>
            <person name="Alexander J.E."/>
            <person name="Rich S.A."/>
            <person name="Livny J."/>
            <person name="Vlamakis H."/>
            <person name="Clish C."/>
            <person name="Bullock K."/>
            <person name="Deik A."/>
            <person name="Scott J."/>
            <person name="Pierce K.A."/>
            <person name="Xavier R.J."/>
            <person name="Alm E.J."/>
        </authorList>
    </citation>
    <scope>NUCLEOTIDE SEQUENCE [LARGE SCALE GENOMIC DNA]</scope>
    <source>
        <strain evidence="6 14">BIOML-A1</strain>
    </source>
</reference>
<dbReference type="EMBL" id="VVZX01000015">
    <property type="protein sequence ID" value="KAA5273297.1"/>
    <property type="molecule type" value="Genomic_DNA"/>
</dbReference>
<evidence type="ECO:0000256" key="1">
    <source>
        <dbReference type="ARBA" id="ARBA00000830"/>
    </source>
</evidence>
<evidence type="ECO:0000313" key="6">
    <source>
        <dbReference type="EMBL" id="KAA5273297.1"/>
    </source>
</evidence>
<dbReference type="SUPFAM" id="SSF56784">
    <property type="entry name" value="HAD-like"/>
    <property type="match status" value="1"/>
</dbReference>
<dbReference type="Proteomes" id="UP000679226">
    <property type="component" value="Chromosome"/>
</dbReference>
<dbReference type="InterPro" id="IPR036412">
    <property type="entry name" value="HAD-like_sf"/>
</dbReference>
<dbReference type="NCBIfam" id="TIGR01549">
    <property type="entry name" value="HAD-SF-IA-v1"/>
    <property type="match status" value="1"/>
</dbReference>
<dbReference type="Pfam" id="PF13419">
    <property type="entry name" value="HAD_2"/>
    <property type="match status" value="1"/>
</dbReference>
<dbReference type="InterPro" id="IPR050155">
    <property type="entry name" value="HAD-like_hydrolase_sf"/>
</dbReference>
<dbReference type="Gene3D" id="3.40.50.1000">
    <property type="entry name" value="HAD superfamily/HAD-like"/>
    <property type="match status" value="1"/>
</dbReference>
<dbReference type="InterPro" id="IPR023214">
    <property type="entry name" value="HAD_sf"/>
</dbReference>
<gene>
    <name evidence="10" type="primary">ppaX</name>
    <name evidence="8" type="ORF">DW701_02485</name>
    <name evidence="9" type="ORF">EAJ03_11025</name>
    <name evidence="6" type="ORF">F2Z23_11620</name>
    <name evidence="7" type="ORF">INE88_02899</name>
    <name evidence="10" type="ORF">NCTC11155_00437</name>
</gene>
<dbReference type="Proteomes" id="UP000335496">
    <property type="component" value="Unassembled WGS sequence"/>
</dbReference>
<dbReference type="EC" id="3.1.3.18" evidence="4"/>
<dbReference type="SFLD" id="SFLDG01135">
    <property type="entry name" value="C1.5.6:_HAD__Beta-PGM__Phospha"/>
    <property type="match status" value="1"/>
</dbReference>
<dbReference type="InterPro" id="IPR023198">
    <property type="entry name" value="PGP-like_dom2"/>
</dbReference>
<evidence type="ECO:0000313" key="14">
    <source>
        <dbReference type="Proteomes" id="UP000335496"/>
    </source>
</evidence>
<evidence type="ECO:0000256" key="4">
    <source>
        <dbReference type="ARBA" id="ARBA00013078"/>
    </source>
</evidence>
<dbReference type="Gene3D" id="1.10.150.240">
    <property type="entry name" value="Putative phosphatase, domain 2"/>
    <property type="match status" value="1"/>
</dbReference>
<proteinExistence type="inferred from homology"/>
<dbReference type="Proteomes" id="UP000283538">
    <property type="component" value="Unassembled WGS sequence"/>
</dbReference>
<keyword evidence="10" id="KW-0378">Hydrolase</keyword>
<comment type="catalytic activity">
    <reaction evidence="1">
        <text>2-phosphoglycolate + H2O = glycolate + phosphate</text>
        <dbReference type="Rhea" id="RHEA:14369"/>
        <dbReference type="ChEBI" id="CHEBI:15377"/>
        <dbReference type="ChEBI" id="CHEBI:29805"/>
        <dbReference type="ChEBI" id="CHEBI:43474"/>
        <dbReference type="ChEBI" id="CHEBI:58033"/>
        <dbReference type="EC" id="3.1.3.18"/>
    </reaction>
</comment>
<evidence type="ECO:0000313" key="8">
    <source>
        <dbReference type="EMBL" id="RHF11673.1"/>
    </source>
</evidence>
<evidence type="ECO:0000256" key="2">
    <source>
        <dbReference type="ARBA" id="ARBA00004818"/>
    </source>
</evidence>
<name>A0A380YIT1_9BACE</name>
<feature type="transmembrane region" description="Helical" evidence="5">
    <location>
        <begin position="229"/>
        <end position="246"/>
    </location>
</feature>
<dbReference type="Proteomes" id="UP000291917">
    <property type="component" value="Unassembled WGS sequence"/>
</dbReference>
<evidence type="ECO:0000256" key="3">
    <source>
        <dbReference type="ARBA" id="ARBA00006171"/>
    </source>
</evidence>
<evidence type="ECO:0000256" key="5">
    <source>
        <dbReference type="SAM" id="Phobius"/>
    </source>
</evidence>
<dbReference type="STRING" id="483216.BACEGG_01282"/>
<reference evidence="8 12" key="2">
    <citation type="submission" date="2018-08" db="EMBL/GenBank/DDBJ databases">
        <title>A genome reference for cultivated species of the human gut microbiota.</title>
        <authorList>
            <person name="Zou Y."/>
            <person name="Xue W."/>
            <person name="Luo G."/>
        </authorList>
    </citation>
    <scope>NUCLEOTIDE SEQUENCE [LARGE SCALE GENOMIC DNA]</scope>
    <source>
        <strain evidence="8 12">AM26-26AC</strain>
    </source>
</reference>
<dbReference type="OrthoDB" id="1315649at2"/>
<reference evidence="9 13" key="4">
    <citation type="journal article" date="2019" name="Science, e1252229">
        <title>Invertible promoters mediate bacterial phase variation, antibiotic resistance, and host adaptation in the gut.</title>
        <authorList>
            <person name="Jiang X."/>
            <person name="Hall A.B."/>
            <person name="Arthur T.D."/>
            <person name="Plichta D.R."/>
            <person name="Covington C.T."/>
            <person name="Poyet M."/>
            <person name="Crothers J."/>
            <person name="Moses P.L."/>
            <person name="Tolonen A.C."/>
            <person name="Vlamakis H."/>
            <person name="Alm E.J."/>
            <person name="Xavier R.J."/>
        </authorList>
    </citation>
    <scope>NUCLEOTIDE SEQUENCE [LARGE SCALE GENOMIC DNA]</scope>
    <source>
        <strain evidence="13">bj_0095</strain>
        <strain evidence="9">Bj_0095</strain>
    </source>
</reference>
<dbReference type="EMBL" id="QSLA01000002">
    <property type="protein sequence ID" value="RHF11673.1"/>
    <property type="molecule type" value="Genomic_DNA"/>
</dbReference>
<dbReference type="EMBL" id="UFSX01000001">
    <property type="protein sequence ID" value="SUV28487.1"/>
    <property type="molecule type" value="Genomic_DNA"/>
</dbReference>
<dbReference type="GO" id="GO:0005829">
    <property type="term" value="C:cytosol"/>
    <property type="evidence" value="ECO:0007669"/>
    <property type="project" value="TreeGrafter"/>
</dbReference>
<dbReference type="InterPro" id="IPR041492">
    <property type="entry name" value="HAD_2"/>
</dbReference>
<evidence type="ECO:0000313" key="9">
    <source>
        <dbReference type="EMBL" id="RYT72833.1"/>
    </source>
</evidence>
<comment type="similarity">
    <text evidence="3">Belongs to the HAD-like hydrolase superfamily. CbbY/CbbZ/Gph/YieH family.</text>
</comment>
<evidence type="ECO:0000313" key="12">
    <source>
        <dbReference type="Proteomes" id="UP000283538"/>
    </source>
</evidence>
<evidence type="ECO:0000313" key="11">
    <source>
        <dbReference type="Proteomes" id="UP000254424"/>
    </source>
</evidence>
<protein>
    <recommendedName>
        <fullName evidence="4">phosphoglycolate phosphatase</fullName>
        <ecNumber evidence="4">3.1.3.18</ecNumber>
    </recommendedName>
</protein>
<dbReference type="GO" id="GO:0008967">
    <property type="term" value="F:phosphoglycolate phosphatase activity"/>
    <property type="evidence" value="ECO:0007669"/>
    <property type="project" value="UniProtKB-EC"/>
</dbReference>
<evidence type="ECO:0000313" key="7">
    <source>
        <dbReference type="EMBL" id="QUT46073.1"/>
    </source>
</evidence>
<sequence>MNYTTYLFDFDYTLADSSRGIVTCFRNVLNRHGYTQPTDDDIKRTIGKTLEDSFSILSGVTDPLQLAEFKKEYVKEADTHMTVNTVLFLETKSVLIALKDSGARIGIISTKFRYRIKELLDQHFPEDFLDIIIGGEDVKTPKPSPEGLLLAIKQLHVTKAETLYIGDSTVDAETAQKAGVDFAGITHGMTTAEELQRYPHKKIMDSLEELLKQEPLPAKAPKNSNVRQIIFLLALSAALAALFYFLT</sequence>
<dbReference type="SFLD" id="SFLDS00003">
    <property type="entry name" value="Haloacid_Dehalogenase"/>
    <property type="match status" value="1"/>
</dbReference>
<dbReference type="SFLD" id="SFLDG01129">
    <property type="entry name" value="C1.5:_HAD__Beta-PGM__Phosphata"/>
    <property type="match status" value="1"/>
</dbReference>
<dbReference type="InterPro" id="IPR006439">
    <property type="entry name" value="HAD-SF_hydro_IA"/>
</dbReference>
<dbReference type="GO" id="GO:0006281">
    <property type="term" value="P:DNA repair"/>
    <property type="evidence" value="ECO:0007669"/>
    <property type="project" value="TreeGrafter"/>
</dbReference>
<evidence type="ECO:0000313" key="13">
    <source>
        <dbReference type="Proteomes" id="UP000291917"/>
    </source>
</evidence>